<sequence>MKIKGRTFIISGGASGLGRACVEDLCKNGANVAVLDLNEENGQDTVRAVGSSSARFFPCDVTDTDSIAAAVMGAVSWAQETGKPLGGVIPVAGIANPTMLLDRDGEPTPLSAFDLVLSVNLRGTLDLIRQSLPHMTSSPSTSRPEGGDGERGVVIMVSSVAAYDGQRGQTAYAASKGAVASMALPMARELARHGVRVVAIAPGIFESPMSKLMAPKVRKSLEGAVEFPRRLGRAGEFADLVRHVIENVMLNGTVLRLDGGIRLPSKM</sequence>
<accession>A0A3N2PYN3</accession>
<evidence type="ECO:0000259" key="3">
    <source>
        <dbReference type="SMART" id="SM00822"/>
    </source>
</evidence>
<dbReference type="PROSITE" id="PS00061">
    <property type="entry name" value="ADH_SHORT"/>
    <property type="match status" value="1"/>
</dbReference>
<reference evidence="4 5" key="1">
    <citation type="journal article" date="2018" name="Mol. Ecol.">
        <title>The obligate alkalophilic soda-lake fungus Sodiomyces alkalinus has shifted to a protein diet.</title>
        <authorList>
            <person name="Grum-Grzhimaylo A.A."/>
            <person name="Falkoski D.L."/>
            <person name="van den Heuvel J."/>
            <person name="Valero-Jimenez C.A."/>
            <person name="Min B."/>
            <person name="Choi I.G."/>
            <person name="Lipzen A."/>
            <person name="Daum C.G."/>
            <person name="Aanen D.K."/>
            <person name="Tsang A."/>
            <person name="Henrissat B."/>
            <person name="Bilanenko E.N."/>
            <person name="de Vries R.P."/>
            <person name="van Kan J.A.L."/>
            <person name="Grigoriev I.V."/>
            <person name="Debets A.J.M."/>
        </authorList>
    </citation>
    <scope>NUCLEOTIDE SEQUENCE [LARGE SCALE GENOMIC DNA]</scope>
    <source>
        <strain evidence="4 5">F11</strain>
    </source>
</reference>
<dbReference type="SMART" id="SM00822">
    <property type="entry name" value="PKS_KR"/>
    <property type="match status" value="1"/>
</dbReference>
<dbReference type="InterPro" id="IPR002347">
    <property type="entry name" value="SDR_fam"/>
</dbReference>
<dbReference type="Gene3D" id="3.40.50.720">
    <property type="entry name" value="NAD(P)-binding Rossmann-like Domain"/>
    <property type="match status" value="1"/>
</dbReference>
<dbReference type="EMBL" id="ML119053">
    <property type="protein sequence ID" value="ROT39639.1"/>
    <property type="molecule type" value="Genomic_DNA"/>
</dbReference>
<evidence type="ECO:0000256" key="2">
    <source>
        <dbReference type="ARBA" id="ARBA00023002"/>
    </source>
</evidence>
<dbReference type="AlphaFoldDB" id="A0A3N2PYN3"/>
<keyword evidence="5" id="KW-1185">Reference proteome</keyword>
<dbReference type="PANTHER" id="PTHR43658:SF8">
    <property type="entry name" value="17-BETA-HYDROXYSTEROID DEHYDROGENASE 14-RELATED"/>
    <property type="match status" value="1"/>
</dbReference>
<evidence type="ECO:0000256" key="1">
    <source>
        <dbReference type="ARBA" id="ARBA00022857"/>
    </source>
</evidence>
<evidence type="ECO:0000313" key="5">
    <source>
        <dbReference type="Proteomes" id="UP000272025"/>
    </source>
</evidence>
<keyword evidence="2" id="KW-0560">Oxidoreductase</keyword>
<dbReference type="GeneID" id="39580008"/>
<dbReference type="SUPFAM" id="SSF51735">
    <property type="entry name" value="NAD(P)-binding Rossmann-fold domains"/>
    <property type="match status" value="1"/>
</dbReference>
<name>A0A3N2PYN3_SODAK</name>
<dbReference type="InterPro" id="IPR020904">
    <property type="entry name" value="Sc_DH/Rdtase_CS"/>
</dbReference>
<dbReference type="STRING" id="1314773.A0A3N2PYN3"/>
<proteinExistence type="predicted"/>
<dbReference type="OrthoDB" id="3819888at2759"/>
<dbReference type="GO" id="GO:0016491">
    <property type="term" value="F:oxidoreductase activity"/>
    <property type="evidence" value="ECO:0007669"/>
    <property type="project" value="UniProtKB-KW"/>
</dbReference>
<keyword evidence="1" id="KW-0521">NADP</keyword>
<feature type="domain" description="Ketoreductase" evidence="3">
    <location>
        <begin position="6"/>
        <end position="203"/>
    </location>
</feature>
<dbReference type="PANTHER" id="PTHR43658">
    <property type="entry name" value="SHORT-CHAIN DEHYDROGENASE/REDUCTASE"/>
    <property type="match status" value="1"/>
</dbReference>
<evidence type="ECO:0000313" key="4">
    <source>
        <dbReference type="EMBL" id="ROT39639.1"/>
    </source>
</evidence>
<gene>
    <name evidence="4" type="ORF">SODALDRAFT_331749</name>
</gene>
<dbReference type="InterPro" id="IPR057326">
    <property type="entry name" value="KR_dom"/>
</dbReference>
<dbReference type="Proteomes" id="UP000272025">
    <property type="component" value="Unassembled WGS sequence"/>
</dbReference>
<protein>
    <submittedName>
        <fullName evidence="4">NAD(P)-binding protein</fullName>
    </submittedName>
</protein>
<dbReference type="RefSeq" id="XP_028467445.1">
    <property type="nucleotide sequence ID" value="XM_028611530.1"/>
</dbReference>
<dbReference type="Pfam" id="PF00106">
    <property type="entry name" value="adh_short"/>
    <property type="match status" value="1"/>
</dbReference>
<organism evidence="4 5">
    <name type="scientific">Sodiomyces alkalinus (strain CBS 110278 / VKM F-3762 / F11)</name>
    <name type="common">Alkaliphilic filamentous fungus</name>
    <dbReference type="NCBI Taxonomy" id="1314773"/>
    <lineage>
        <taxon>Eukaryota</taxon>
        <taxon>Fungi</taxon>
        <taxon>Dikarya</taxon>
        <taxon>Ascomycota</taxon>
        <taxon>Pezizomycotina</taxon>
        <taxon>Sordariomycetes</taxon>
        <taxon>Hypocreomycetidae</taxon>
        <taxon>Glomerellales</taxon>
        <taxon>Plectosphaerellaceae</taxon>
        <taxon>Sodiomyces</taxon>
    </lineage>
</organism>
<dbReference type="InterPro" id="IPR036291">
    <property type="entry name" value="NAD(P)-bd_dom_sf"/>
</dbReference>
<dbReference type="PRINTS" id="PR00081">
    <property type="entry name" value="GDHRDH"/>
</dbReference>